<keyword evidence="1" id="KW-0805">Transcription regulation</keyword>
<organism evidence="6 7">
    <name type="scientific">Mesorhizobium alhagi CCNWXJ12-2</name>
    <dbReference type="NCBI Taxonomy" id="1107882"/>
    <lineage>
        <taxon>Bacteria</taxon>
        <taxon>Pseudomonadati</taxon>
        <taxon>Pseudomonadota</taxon>
        <taxon>Alphaproteobacteria</taxon>
        <taxon>Hyphomicrobiales</taxon>
        <taxon>Phyllobacteriaceae</taxon>
        <taxon>Allomesorhizobium</taxon>
    </lineage>
</organism>
<reference evidence="6 7" key="1">
    <citation type="journal article" date="2012" name="J. Bacteriol.">
        <title>Draft Genome Sequence of Mesorhizobium alhagi CCNWXJ12-2T, a Novel Salt-Resistant Species Isolated from the Desert of Northwestern China.</title>
        <authorList>
            <person name="Zhou M."/>
            <person name="Chen W."/>
            <person name="Chen H."/>
            <person name="Wei G."/>
        </authorList>
    </citation>
    <scope>NUCLEOTIDE SEQUENCE [LARGE SCALE GENOMIC DNA]</scope>
    <source>
        <strain evidence="6 7">CCNWXJ12-2</strain>
    </source>
</reference>
<gene>
    <name evidence="6" type="ORF">MAXJ12_26603</name>
</gene>
<dbReference type="GO" id="GO:0003677">
    <property type="term" value="F:DNA binding"/>
    <property type="evidence" value="ECO:0007669"/>
    <property type="project" value="UniProtKB-KW"/>
</dbReference>
<dbReference type="Gene3D" id="1.10.10.10">
    <property type="entry name" value="Winged helix-like DNA-binding domain superfamily/Winged helix DNA-binding domain"/>
    <property type="match status" value="1"/>
</dbReference>
<feature type="domain" description="Cyclic nucleotide-binding" evidence="4">
    <location>
        <begin position="32"/>
        <end position="113"/>
    </location>
</feature>
<sequence length="238" mass="26606">MHNQTLLQFIKSHPIGASLTRDESEPYSFLKLVAKEYKAHSIVSRQGEVDTRIFIVQSGWACLQRGLQNGDRQIIDTPLRGDIIGVRAVDGPSIATLSAISDLSLFEIPRRALASATLLHRPLGNMLTRAIARQNSILTEHLMNTGRRNAMSRTAHFLLEMEERLSAYGLASGGRYECPLTQQELADILGLTPVHVNRTLGELRKLEMISFKAGWVEVLSRKKLVALAGFDKEYLRLM</sequence>
<dbReference type="InterPro" id="IPR036390">
    <property type="entry name" value="WH_DNA-bd_sf"/>
</dbReference>
<feature type="domain" description="HTH crp-type" evidence="5">
    <location>
        <begin position="148"/>
        <end position="222"/>
    </location>
</feature>
<evidence type="ECO:0000313" key="6">
    <source>
        <dbReference type="EMBL" id="EHK54185.1"/>
    </source>
</evidence>
<dbReference type="Pfam" id="PF13545">
    <property type="entry name" value="HTH_Crp_2"/>
    <property type="match status" value="1"/>
</dbReference>
<protein>
    <submittedName>
        <fullName evidence="6">Transcriptional regulator protein</fullName>
    </submittedName>
</protein>
<dbReference type="InterPro" id="IPR018490">
    <property type="entry name" value="cNMP-bd_dom_sf"/>
</dbReference>
<dbReference type="Proteomes" id="UP000003250">
    <property type="component" value="Unassembled WGS sequence"/>
</dbReference>
<dbReference type="PROSITE" id="PS50042">
    <property type="entry name" value="CNMP_BINDING_3"/>
    <property type="match status" value="1"/>
</dbReference>
<dbReference type="CDD" id="cd00038">
    <property type="entry name" value="CAP_ED"/>
    <property type="match status" value="1"/>
</dbReference>
<evidence type="ECO:0000313" key="7">
    <source>
        <dbReference type="Proteomes" id="UP000003250"/>
    </source>
</evidence>
<dbReference type="InterPro" id="IPR036388">
    <property type="entry name" value="WH-like_DNA-bd_sf"/>
</dbReference>
<evidence type="ECO:0000256" key="2">
    <source>
        <dbReference type="ARBA" id="ARBA00023125"/>
    </source>
</evidence>
<dbReference type="SMART" id="SM00419">
    <property type="entry name" value="HTH_CRP"/>
    <property type="match status" value="1"/>
</dbReference>
<dbReference type="InterPro" id="IPR012318">
    <property type="entry name" value="HTH_CRP"/>
</dbReference>
<dbReference type="SMART" id="SM00100">
    <property type="entry name" value="cNMP"/>
    <property type="match status" value="1"/>
</dbReference>
<dbReference type="GO" id="GO:0006355">
    <property type="term" value="P:regulation of DNA-templated transcription"/>
    <property type="evidence" value="ECO:0007669"/>
    <property type="project" value="InterPro"/>
</dbReference>
<dbReference type="Pfam" id="PF00027">
    <property type="entry name" value="cNMP_binding"/>
    <property type="match status" value="1"/>
</dbReference>
<name>H0HYM9_9HYPH</name>
<dbReference type="AlphaFoldDB" id="H0HYM9"/>
<evidence type="ECO:0000259" key="4">
    <source>
        <dbReference type="PROSITE" id="PS50042"/>
    </source>
</evidence>
<keyword evidence="7" id="KW-1185">Reference proteome</keyword>
<evidence type="ECO:0000256" key="1">
    <source>
        <dbReference type="ARBA" id="ARBA00023015"/>
    </source>
</evidence>
<proteinExistence type="predicted"/>
<evidence type="ECO:0000259" key="5">
    <source>
        <dbReference type="PROSITE" id="PS51063"/>
    </source>
</evidence>
<dbReference type="InterPro" id="IPR014710">
    <property type="entry name" value="RmlC-like_jellyroll"/>
</dbReference>
<accession>H0HYM9</accession>
<evidence type="ECO:0000256" key="3">
    <source>
        <dbReference type="ARBA" id="ARBA00023163"/>
    </source>
</evidence>
<dbReference type="EMBL" id="AHAM01000223">
    <property type="protein sequence ID" value="EHK54185.1"/>
    <property type="molecule type" value="Genomic_DNA"/>
</dbReference>
<dbReference type="PROSITE" id="PS51063">
    <property type="entry name" value="HTH_CRP_2"/>
    <property type="match status" value="1"/>
</dbReference>
<dbReference type="OrthoDB" id="7584044at2"/>
<dbReference type="RefSeq" id="WP_008838897.1">
    <property type="nucleotide sequence ID" value="NZ_AHAM01000223.1"/>
</dbReference>
<dbReference type="SUPFAM" id="SSF46785">
    <property type="entry name" value="Winged helix' DNA-binding domain"/>
    <property type="match status" value="1"/>
</dbReference>
<dbReference type="PATRIC" id="fig|1107882.3.peg.5162"/>
<dbReference type="SUPFAM" id="SSF51206">
    <property type="entry name" value="cAMP-binding domain-like"/>
    <property type="match status" value="1"/>
</dbReference>
<dbReference type="Gene3D" id="2.60.120.10">
    <property type="entry name" value="Jelly Rolls"/>
    <property type="match status" value="1"/>
</dbReference>
<keyword evidence="2" id="KW-0238">DNA-binding</keyword>
<keyword evidence="3" id="KW-0804">Transcription</keyword>
<dbReference type="InterPro" id="IPR000595">
    <property type="entry name" value="cNMP-bd_dom"/>
</dbReference>